<sequence>MSTVMSARPVGRSHRSPQPVTAPARPVLVRECDRDPGLFDLPDAAEIESHANPLAGSMPMATLESVAEENAVTTKFARRAKAAVAACGRCPFLQTCQREATERILSGQRPQSEVRAAVAFDSEGLPAPAVHDRPARQDIEQLTLDMELGLSGDVADEDIDWLPAGLEPIATYDALAVDMALDEVRVNATITQTHLDRKPDTDTSGRVVLSYSDELEVLRRGLATGQATNRLAQIIGVKWQRVAEVAHILGRTPGGQFVPSDWAAMRRSMSDLDSARTSAVREAAVREQTARDRIAVRRDHDFERVLDIADRRNLYLVSRPAPLSSRLVRTAAVLEHSSAVHEFTALSRVA</sequence>
<dbReference type="Proteomes" id="UP001589783">
    <property type="component" value="Unassembled WGS sequence"/>
</dbReference>
<evidence type="ECO:0000256" key="1">
    <source>
        <dbReference type="SAM" id="MobiDB-lite"/>
    </source>
</evidence>
<keyword evidence="3" id="KW-1185">Reference proteome</keyword>
<reference evidence="2 3" key="1">
    <citation type="submission" date="2024-09" db="EMBL/GenBank/DDBJ databases">
        <authorList>
            <person name="Sun Q."/>
            <person name="Mori K."/>
        </authorList>
    </citation>
    <scope>NUCLEOTIDE SEQUENCE [LARGE SCALE GENOMIC DNA]</scope>
    <source>
        <strain evidence="2 3">CCM 7957</strain>
    </source>
</reference>
<evidence type="ECO:0008006" key="4">
    <source>
        <dbReference type="Google" id="ProtNLM"/>
    </source>
</evidence>
<gene>
    <name evidence="2" type="ORF">ACFFJD_01810</name>
</gene>
<protein>
    <recommendedName>
        <fullName evidence="4">4Fe-4S Wbl-type domain-containing protein</fullName>
    </recommendedName>
</protein>
<evidence type="ECO:0000313" key="2">
    <source>
        <dbReference type="EMBL" id="MFC0313588.1"/>
    </source>
</evidence>
<evidence type="ECO:0000313" key="3">
    <source>
        <dbReference type="Proteomes" id="UP001589783"/>
    </source>
</evidence>
<organism evidence="2 3">
    <name type="scientific">Gordonia phosphorivorans</name>
    <dbReference type="NCBI Taxonomy" id="1056982"/>
    <lineage>
        <taxon>Bacteria</taxon>
        <taxon>Bacillati</taxon>
        <taxon>Actinomycetota</taxon>
        <taxon>Actinomycetes</taxon>
        <taxon>Mycobacteriales</taxon>
        <taxon>Gordoniaceae</taxon>
        <taxon>Gordonia</taxon>
    </lineage>
</organism>
<proteinExistence type="predicted"/>
<feature type="region of interest" description="Disordered" evidence="1">
    <location>
        <begin position="1"/>
        <end position="22"/>
    </location>
</feature>
<accession>A0ABV6H6I7</accession>
<dbReference type="RefSeq" id="WP_382360048.1">
    <property type="nucleotide sequence ID" value="NZ_JBHLWV010000006.1"/>
</dbReference>
<comment type="caution">
    <text evidence="2">The sequence shown here is derived from an EMBL/GenBank/DDBJ whole genome shotgun (WGS) entry which is preliminary data.</text>
</comment>
<name>A0ABV6H6I7_9ACTN</name>
<dbReference type="EMBL" id="JBHLWV010000006">
    <property type="protein sequence ID" value="MFC0313588.1"/>
    <property type="molecule type" value="Genomic_DNA"/>
</dbReference>